<evidence type="ECO:0000313" key="5">
    <source>
        <dbReference type="Proteomes" id="UP000032427"/>
    </source>
</evidence>
<evidence type="ECO:0000256" key="2">
    <source>
        <dbReference type="SAM" id="SignalP"/>
    </source>
</evidence>
<evidence type="ECO:0000259" key="3">
    <source>
        <dbReference type="Pfam" id="PF13505"/>
    </source>
</evidence>
<dbReference type="HOGENOM" id="CLU_1408234_0_0_6"/>
<dbReference type="Gene3D" id="2.40.160.20">
    <property type="match status" value="1"/>
</dbReference>
<dbReference type="PATRIC" id="fig|80852.17.peg.352"/>
<dbReference type="InterPro" id="IPR011250">
    <property type="entry name" value="OMP/PagP_B-barrel"/>
</dbReference>
<accession>A0A090IIR8</accession>
<feature type="signal peptide" evidence="2">
    <location>
        <begin position="1"/>
        <end position="23"/>
    </location>
</feature>
<evidence type="ECO:0000313" key="4">
    <source>
        <dbReference type="EMBL" id="CED70441.1"/>
    </source>
</evidence>
<feature type="domain" description="Outer membrane protein beta-barrel" evidence="3">
    <location>
        <begin position="14"/>
        <end position="206"/>
    </location>
</feature>
<protein>
    <submittedName>
        <fullName evidence="4">Outer membrane protein</fullName>
    </submittedName>
</protein>
<dbReference type="OrthoDB" id="6214129at2"/>
<feature type="chain" id="PRO_5001857716" evidence="2">
    <location>
        <begin position="24"/>
        <end position="206"/>
    </location>
</feature>
<dbReference type="STRING" id="80852.AWOD_I_0346"/>
<name>A0A090IIR8_9GAMM</name>
<dbReference type="EMBL" id="LN554846">
    <property type="protein sequence ID" value="CED70441.1"/>
    <property type="molecule type" value="Genomic_DNA"/>
</dbReference>
<proteinExistence type="predicted"/>
<keyword evidence="1 2" id="KW-0732">Signal</keyword>
<dbReference type="InterPro" id="IPR027385">
    <property type="entry name" value="Beta-barrel_OMP"/>
</dbReference>
<dbReference type="SUPFAM" id="SSF56925">
    <property type="entry name" value="OMPA-like"/>
    <property type="match status" value="1"/>
</dbReference>
<dbReference type="Proteomes" id="UP000032427">
    <property type="component" value="Chromosome 1"/>
</dbReference>
<dbReference type="GeneID" id="28539878"/>
<dbReference type="AlphaFoldDB" id="A0A090IIR8"/>
<dbReference type="KEGG" id="awd:AWOD_I_0346"/>
<organism evidence="4 5">
    <name type="scientific">Aliivibrio wodanis</name>
    <dbReference type="NCBI Taxonomy" id="80852"/>
    <lineage>
        <taxon>Bacteria</taxon>
        <taxon>Pseudomonadati</taxon>
        <taxon>Pseudomonadota</taxon>
        <taxon>Gammaproteobacteria</taxon>
        <taxon>Vibrionales</taxon>
        <taxon>Vibrionaceae</taxon>
        <taxon>Aliivibrio</taxon>
    </lineage>
</organism>
<reference evidence="5" key="1">
    <citation type="submission" date="2014-09" db="EMBL/GenBank/DDBJ databases">
        <authorList>
            <person name="Hjerde E."/>
        </authorList>
    </citation>
    <scope>NUCLEOTIDE SEQUENCE [LARGE SCALE GENOMIC DNA]</scope>
    <source>
        <strain evidence="5">06/09/139</strain>
    </source>
</reference>
<dbReference type="Pfam" id="PF13505">
    <property type="entry name" value="OMP_b-brl"/>
    <property type="match status" value="1"/>
</dbReference>
<evidence type="ECO:0000256" key="1">
    <source>
        <dbReference type="ARBA" id="ARBA00022729"/>
    </source>
</evidence>
<gene>
    <name evidence="4" type="ORF">AWOD_I_0346</name>
</gene>
<keyword evidence="5" id="KW-1185">Reference proteome</keyword>
<sequence length="206" mass="22568">MRNTLLPLFILNSLALSSFPSFANEEPEDSSPKINGIYIGVGVGSFGYSEENSWTNESGLTATTNGNTTKIYLGYQFNKIVGIEGSYTDYGKTKSKVGNYSMEPSSLSLAANLGYTFSNGIRPFGLVGMSSLDTHQNKTTLTDDSGAAFRFGVGVDYAPETLHGVQFRAAYEMDMYTVEYVSDNSYYSDNYLFAFDALYVGASYKF</sequence>